<dbReference type="AlphaFoldDB" id="A0ABC9SNK6"/>
<organism evidence="1 2">
    <name type="scientific">Leptospira borgpetersenii str. Brem 328</name>
    <dbReference type="NCBI Taxonomy" id="1049780"/>
    <lineage>
        <taxon>Bacteria</taxon>
        <taxon>Pseudomonadati</taxon>
        <taxon>Spirochaetota</taxon>
        <taxon>Spirochaetia</taxon>
        <taxon>Leptospirales</taxon>
        <taxon>Leptospiraceae</taxon>
        <taxon>Leptospira</taxon>
    </lineage>
</organism>
<evidence type="ECO:0000313" key="1">
    <source>
        <dbReference type="EMBL" id="EMN19307.1"/>
    </source>
</evidence>
<gene>
    <name evidence="1" type="ORF">LEP1GSC056_0214</name>
</gene>
<comment type="caution">
    <text evidence="1">The sequence shown here is derived from an EMBL/GenBank/DDBJ whole genome shotgun (WGS) entry which is preliminary data.</text>
</comment>
<protein>
    <submittedName>
        <fullName evidence="1">Uncharacterized protein</fullName>
    </submittedName>
</protein>
<dbReference type="EMBL" id="AHMS02000004">
    <property type="protein sequence ID" value="EMN19307.1"/>
    <property type="molecule type" value="Genomic_DNA"/>
</dbReference>
<accession>A0ABC9SNK6</accession>
<evidence type="ECO:0000313" key="2">
    <source>
        <dbReference type="Proteomes" id="UP000012166"/>
    </source>
</evidence>
<sequence>MIENVMLRVHGAINHRETVRKRNTFISSADLLNFIESTISTNPT</sequence>
<name>A0ABC9SNK6_LEPBO</name>
<reference evidence="1 2" key="1">
    <citation type="submission" date="2013-01" db="EMBL/GenBank/DDBJ databases">
        <authorList>
            <person name="Harkins D.M."/>
            <person name="Durkin A.S."/>
            <person name="Brinkac L.M."/>
            <person name="Haft D.H."/>
            <person name="Selengut J.D."/>
            <person name="Sanka R."/>
            <person name="DePew J."/>
            <person name="Purushe J."/>
            <person name="Hartskeerl R.A."/>
            <person name="Ahmed A."/>
            <person name="van der Linden H."/>
            <person name="Goris M.G.A."/>
            <person name="Vinetz J.M."/>
            <person name="Sutton G.G."/>
            <person name="Nierman W.C."/>
            <person name="Fouts D.E."/>
        </authorList>
    </citation>
    <scope>NUCLEOTIDE SEQUENCE [LARGE SCALE GENOMIC DNA]</scope>
    <source>
        <strain evidence="1 2">Brem 328</strain>
    </source>
</reference>
<proteinExistence type="predicted"/>
<dbReference type="Proteomes" id="UP000012166">
    <property type="component" value="Unassembled WGS sequence"/>
</dbReference>